<name>A0A9P4N3D8_9PLEO</name>
<evidence type="ECO:0000313" key="1">
    <source>
        <dbReference type="EMBL" id="KAF2264372.1"/>
    </source>
</evidence>
<protein>
    <submittedName>
        <fullName evidence="1">Uncharacterized protein</fullName>
    </submittedName>
</protein>
<accession>A0A9P4N3D8</accession>
<dbReference type="OrthoDB" id="3433125at2759"/>
<dbReference type="PANTHER" id="PTHR38887">
    <property type="entry name" value="CHROMOSOME 21, WHOLE GENOME SHOTGUN SEQUENCE"/>
    <property type="match status" value="1"/>
</dbReference>
<sequence length="465" mass="51562">MAFVIRAVVKGVSNGIGLAGEKYHDHKKRKVALAEQDISSTATPVEAVEAVPVPPYSSTDDAANDERIWALDEAAGDPPAYEALNSHTSRPAPDRTISELVHDTVGTTHPEEWHVYDRAVRLPYPVIIPQRRPGTKARGFARAYPPDLEAFSIDENTFLSFLGNFHEASQASPWLNAVFIAAGAVGFVPSHITLAVSISVQFAAGTAIEIQSRYKANAFLDQMNKDLFMPMGLYAMILLCKDGPGTPNQPIFGVETNEDAEIEGISKTSKVLRPIRLTSGQTNVSDMAMEIAPLIYPGLEDMIERPAVKRDESFKDRLMRNKEFVADYFDRRAKAEYMGNNPDTALTKASSEMPQFQTRFADPNHPCNNGHLFSLVTGGKYVAQPLGRRRRLREVGEDGKLKPRVNQKHKIRGPVSLVAHGVRKVFQKNILYLTIVNMPSEEELAEARNALGLDNNMFKDFFEPK</sequence>
<proteinExistence type="predicted"/>
<dbReference type="Proteomes" id="UP000800093">
    <property type="component" value="Unassembled WGS sequence"/>
</dbReference>
<comment type="caution">
    <text evidence="1">The sequence shown here is derived from an EMBL/GenBank/DDBJ whole genome shotgun (WGS) entry which is preliminary data.</text>
</comment>
<gene>
    <name evidence="1" type="ORF">CC78DRAFT_463803</name>
</gene>
<dbReference type="EMBL" id="ML986616">
    <property type="protein sequence ID" value="KAF2264372.1"/>
    <property type="molecule type" value="Genomic_DNA"/>
</dbReference>
<dbReference type="InterPro" id="IPR053221">
    <property type="entry name" value="Burnettramic_acid_biosynth"/>
</dbReference>
<organism evidence="1 2">
    <name type="scientific">Lojkania enalia</name>
    <dbReference type="NCBI Taxonomy" id="147567"/>
    <lineage>
        <taxon>Eukaryota</taxon>
        <taxon>Fungi</taxon>
        <taxon>Dikarya</taxon>
        <taxon>Ascomycota</taxon>
        <taxon>Pezizomycotina</taxon>
        <taxon>Dothideomycetes</taxon>
        <taxon>Pleosporomycetidae</taxon>
        <taxon>Pleosporales</taxon>
        <taxon>Pleosporales incertae sedis</taxon>
        <taxon>Lojkania</taxon>
    </lineage>
</organism>
<dbReference type="AlphaFoldDB" id="A0A9P4N3D8"/>
<reference evidence="2" key="1">
    <citation type="journal article" date="2020" name="Stud. Mycol.">
        <title>101 Dothideomycetes genomes: A test case for predicting lifestyles and emergence of pathogens.</title>
        <authorList>
            <person name="Haridas S."/>
            <person name="Albert R."/>
            <person name="Binder M."/>
            <person name="Bloem J."/>
            <person name="LaButti K."/>
            <person name="Salamov A."/>
            <person name="Andreopoulos B."/>
            <person name="Baker S."/>
            <person name="Barry K."/>
            <person name="Bills G."/>
            <person name="Bluhm B."/>
            <person name="Cannon C."/>
            <person name="Castanera R."/>
            <person name="Culley D."/>
            <person name="Daum C."/>
            <person name="Ezra D."/>
            <person name="Gonzalez J."/>
            <person name="Henrissat B."/>
            <person name="Kuo A."/>
            <person name="Liang C."/>
            <person name="Lipzen A."/>
            <person name="Lutzoni F."/>
            <person name="Magnuson J."/>
            <person name="Mondo S."/>
            <person name="Nolan M."/>
            <person name="Ohm R."/>
            <person name="Pangilinan J."/>
            <person name="Park H.-J."/>
            <person name="Ramirez L."/>
            <person name="Alfaro M."/>
            <person name="Sun H."/>
            <person name="Tritt A."/>
            <person name="Yoshinaga Y."/>
            <person name="Zwiers L.-H."/>
            <person name="Turgeon B."/>
            <person name="Goodwin S."/>
            <person name="Spatafora J."/>
            <person name="Crous P."/>
            <person name="Grigoriev I."/>
        </authorList>
    </citation>
    <scope>NUCLEOTIDE SEQUENCE [LARGE SCALE GENOMIC DNA]</scope>
    <source>
        <strain evidence="2">CBS 304.66</strain>
    </source>
</reference>
<evidence type="ECO:0000313" key="2">
    <source>
        <dbReference type="Proteomes" id="UP000800093"/>
    </source>
</evidence>
<keyword evidence="2" id="KW-1185">Reference proteome</keyword>
<dbReference type="PANTHER" id="PTHR38887:SF1">
    <property type="entry name" value="RAS MODIFICATION PROTEIN ERF4"/>
    <property type="match status" value="1"/>
</dbReference>